<protein>
    <submittedName>
        <fullName evidence="9">Thioredoxin domain-containing protein</fullName>
    </submittedName>
</protein>
<comment type="similarity">
    <text evidence="1">Belongs to the thioredoxin family. DsbA subfamily.</text>
</comment>
<keyword evidence="2" id="KW-0732">Signal</keyword>
<keyword evidence="7" id="KW-1133">Transmembrane helix</keyword>
<evidence type="ECO:0000256" key="3">
    <source>
        <dbReference type="ARBA" id="ARBA00023002"/>
    </source>
</evidence>
<dbReference type="Pfam" id="PF13462">
    <property type="entry name" value="Thioredoxin_4"/>
    <property type="match status" value="1"/>
</dbReference>
<dbReference type="Proteomes" id="UP001183202">
    <property type="component" value="Unassembled WGS sequence"/>
</dbReference>
<dbReference type="EMBL" id="JAVREJ010000014">
    <property type="protein sequence ID" value="MDT0351669.1"/>
    <property type="molecule type" value="Genomic_DNA"/>
</dbReference>
<dbReference type="InterPro" id="IPR012336">
    <property type="entry name" value="Thioredoxin-like_fold"/>
</dbReference>
<name>A0ABU2NGC8_9PSEU</name>
<keyword evidence="4" id="KW-1015">Disulfide bond</keyword>
<feature type="domain" description="Thioredoxin-like fold" evidence="8">
    <location>
        <begin position="81"/>
        <end position="242"/>
    </location>
</feature>
<evidence type="ECO:0000256" key="2">
    <source>
        <dbReference type="ARBA" id="ARBA00022729"/>
    </source>
</evidence>
<dbReference type="InterPro" id="IPR036249">
    <property type="entry name" value="Thioredoxin-like_sf"/>
</dbReference>
<keyword evidence="7" id="KW-0472">Membrane</keyword>
<evidence type="ECO:0000256" key="5">
    <source>
        <dbReference type="ARBA" id="ARBA00023284"/>
    </source>
</evidence>
<gene>
    <name evidence="9" type="ORF">RM445_19265</name>
</gene>
<keyword evidence="5" id="KW-0676">Redox-active center</keyword>
<feature type="transmembrane region" description="Helical" evidence="7">
    <location>
        <begin position="37"/>
        <end position="58"/>
    </location>
</feature>
<organism evidence="9 10">
    <name type="scientific">Pseudonocardia charpentierae</name>
    <dbReference type="NCBI Taxonomy" id="3075545"/>
    <lineage>
        <taxon>Bacteria</taxon>
        <taxon>Bacillati</taxon>
        <taxon>Actinomycetota</taxon>
        <taxon>Actinomycetes</taxon>
        <taxon>Pseudonocardiales</taxon>
        <taxon>Pseudonocardiaceae</taxon>
        <taxon>Pseudonocardia</taxon>
    </lineage>
</organism>
<evidence type="ECO:0000256" key="7">
    <source>
        <dbReference type="SAM" id="Phobius"/>
    </source>
</evidence>
<dbReference type="CDD" id="cd02972">
    <property type="entry name" value="DsbA_family"/>
    <property type="match status" value="1"/>
</dbReference>
<reference evidence="10" key="1">
    <citation type="submission" date="2023-07" db="EMBL/GenBank/DDBJ databases">
        <title>30 novel species of actinomycetes from the DSMZ collection.</title>
        <authorList>
            <person name="Nouioui I."/>
        </authorList>
    </citation>
    <scope>NUCLEOTIDE SEQUENCE [LARGE SCALE GENOMIC DNA]</scope>
    <source>
        <strain evidence="10">DSM 45834</strain>
    </source>
</reference>
<evidence type="ECO:0000256" key="1">
    <source>
        <dbReference type="ARBA" id="ARBA00005791"/>
    </source>
</evidence>
<feature type="region of interest" description="Disordered" evidence="6">
    <location>
        <begin position="1"/>
        <end position="30"/>
    </location>
</feature>
<dbReference type="PANTHER" id="PTHR13887:SF14">
    <property type="entry name" value="DISULFIDE BOND FORMATION PROTEIN D"/>
    <property type="match status" value="1"/>
</dbReference>
<proteinExistence type="inferred from homology"/>
<evidence type="ECO:0000313" key="10">
    <source>
        <dbReference type="Proteomes" id="UP001183202"/>
    </source>
</evidence>
<comment type="caution">
    <text evidence="9">The sequence shown here is derived from an EMBL/GenBank/DDBJ whole genome shotgun (WGS) entry which is preliminary data.</text>
</comment>
<sequence>MGGASRNERKRRQEAAAASRKPSVDRVPGAGRKDNRVTVGIIVAVVIVAVFATTYIVLNRPWGSSSQAAATYPVSVDGAVVMAGQPTASVTIDVYEDFLCPYCERFETRNADDLTAALNAGKAKVNYHALNILDARTTPPGYSTLAANAALCAVPAGIWPAYHKRLFADQPAEGSAGMTAAQLSAIGTELGAGPAFTQCVEGNGNAGAISAATDAASANPALQTDGQFGTPTIAVGGRKIDVSDSGWLQTALAGS</sequence>
<evidence type="ECO:0000259" key="8">
    <source>
        <dbReference type="Pfam" id="PF13462"/>
    </source>
</evidence>
<accession>A0ABU2NGC8</accession>
<dbReference type="SUPFAM" id="SSF52833">
    <property type="entry name" value="Thioredoxin-like"/>
    <property type="match status" value="1"/>
</dbReference>
<keyword evidence="3" id="KW-0560">Oxidoreductase</keyword>
<evidence type="ECO:0000256" key="6">
    <source>
        <dbReference type="SAM" id="MobiDB-lite"/>
    </source>
</evidence>
<keyword evidence="10" id="KW-1185">Reference proteome</keyword>
<dbReference type="Gene3D" id="3.40.30.10">
    <property type="entry name" value="Glutaredoxin"/>
    <property type="match status" value="1"/>
</dbReference>
<dbReference type="RefSeq" id="WP_311558082.1">
    <property type="nucleotide sequence ID" value="NZ_JAVREJ010000014.1"/>
</dbReference>
<evidence type="ECO:0000256" key="4">
    <source>
        <dbReference type="ARBA" id="ARBA00023157"/>
    </source>
</evidence>
<evidence type="ECO:0000313" key="9">
    <source>
        <dbReference type="EMBL" id="MDT0351669.1"/>
    </source>
</evidence>
<keyword evidence="7" id="KW-0812">Transmembrane</keyword>
<dbReference type="PANTHER" id="PTHR13887">
    <property type="entry name" value="GLUTATHIONE S-TRANSFERASE KAPPA"/>
    <property type="match status" value="1"/>
</dbReference>